<dbReference type="InterPro" id="IPR000276">
    <property type="entry name" value="GPCR_Rhodpsn"/>
</dbReference>
<evidence type="ECO:0000256" key="3">
    <source>
        <dbReference type="ARBA" id="ARBA00022989"/>
    </source>
</evidence>
<evidence type="ECO:0000313" key="10">
    <source>
        <dbReference type="EMBL" id="VDN08029.1"/>
    </source>
</evidence>
<evidence type="ECO:0000313" key="11">
    <source>
        <dbReference type="Proteomes" id="UP000276776"/>
    </source>
</evidence>
<keyword evidence="4" id="KW-0297">G-protein coupled receptor</keyword>
<comment type="subcellular location">
    <subcellularLocation>
        <location evidence="1">Membrane</location>
        <topology evidence="1">Multi-pass membrane protein</topology>
    </subcellularLocation>
</comment>
<dbReference type="SUPFAM" id="SSF81321">
    <property type="entry name" value="Family A G protein-coupled receptor-like"/>
    <property type="match status" value="1"/>
</dbReference>
<name>A0A0N5DAZ1_THECL</name>
<evidence type="ECO:0000313" key="12">
    <source>
        <dbReference type="WBParaSite" id="TCLT_0001035301-mRNA-1"/>
    </source>
</evidence>
<dbReference type="EMBL" id="UYYF01005064">
    <property type="protein sequence ID" value="VDN08029.1"/>
    <property type="molecule type" value="Genomic_DNA"/>
</dbReference>
<dbReference type="PANTHER" id="PTHR24235">
    <property type="entry name" value="NEUROPEPTIDE Y RECEPTOR"/>
    <property type="match status" value="1"/>
</dbReference>
<evidence type="ECO:0000256" key="1">
    <source>
        <dbReference type="ARBA" id="ARBA00004141"/>
    </source>
</evidence>
<dbReference type="Proteomes" id="UP000276776">
    <property type="component" value="Unassembled WGS sequence"/>
</dbReference>
<evidence type="ECO:0000256" key="6">
    <source>
        <dbReference type="ARBA" id="ARBA00023170"/>
    </source>
</evidence>
<evidence type="ECO:0000256" key="8">
    <source>
        <dbReference type="SAM" id="Phobius"/>
    </source>
</evidence>
<keyword evidence="11" id="KW-1185">Reference proteome</keyword>
<keyword evidence="5 8" id="KW-0472">Membrane</keyword>
<evidence type="ECO:0000256" key="4">
    <source>
        <dbReference type="ARBA" id="ARBA00023040"/>
    </source>
</evidence>
<dbReference type="Pfam" id="PF00001">
    <property type="entry name" value="7tm_1"/>
    <property type="match status" value="1"/>
</dbReference>
<dbReference type="GO" id="GO:0008188">
    <property type="term" value="F:neuropeptide receptor activity"/>
    <property type="evidence" value="ECO:0007669"/>
    <property type="project" value="TreeGrafter"/>
</dbReference>
<feature type="transmembrane region" description="Helical" evidence="8">
    <location>
        <begin position="41"/>
        <end position="59"/>
    </location>
</feature>
<dbReference type="STRING" id="103827.A0A0N5DAZ1"/>
<organism evidence="12">
    <name type="scientific">Thelazia callipaeda</name>
    <name type="common">Oriental eyeworm</name>
    <name type="synonym">Parasitic nematode</name>
    <dbReference type="NCBI Taxonomy" id="103827"/>
    <lineage>
        <taxon>Eukaryota</taxon>
        <taxon>Metazoa</taxon>
        <taxon>Ecdysozoa</taxon>
        <taxon>Nematoda</taxon>
        <taxon>Chromadorea</taxon>
        <taxon>Rhabditida</taxon>
        <taxon>Spirurina</taxon>
        <taxon>Spiruromorpha</taxon>
        <taxon>Thelazioidea</taxon>
        <taxon>Thelaziidae</taxon>
        <taxon>Thelazia</taxon>
    </lineage>
</organism>
<keyword evidence="3 8" id="KW-1133">Transmembrane helix</keyword>
<dbReference type="WBParaSite" id="TCLT_0001035301-mRNA-1">
    <property type="protein sequence ID" value="TCLT_0001035301-mRNA-1"/>
    <property type="gene ID" value="TCLT_0001035301"/>
</dbReference>
<keyword evidence="7" id="KW-0807">Transducer</keyword>
<dbReference type="PRINTS" id="PR00237">
    <property type="entry name" value="GPCRRHODOPSN"/>
</dbReference>
<dbReference type="GO" id="GO:0043005">
    <property type="term" value="C:neuron projection"/>
    <property type="evidence" value="ECO:0007669"/>
    <property type="project" value="TreeGrafter"/>
</dbReference>
<evidence type="ECO:0000256" key="2">
    <source>
        <dbReference type="ARBA" id="ARBA00022692"/>
    </source>
</evidence>
<sequence length="144" mass="16818">MQISSLMSRDFSYCLCFIAVDRYRNIVKSTREPWTIRRAHSLMAISWLTSATVSSPLFITQRLQPLALDNTTLCGYLHLIALVDYRMDKFCGEYNWPADNKVKLFYGSVLLVCQYLIPASIMTFCYWKILQKVQIYNFFAAEIK</sequence>
<protein>
    <submittedName>
        <fullName evidence="12">G_PROTEIN_RECEP_F1_2 domain-containing protein</fullName>
    </submittedName>
</protein>
<evidence type="ECO:0000256" key="7">
    <source>
        <dbReference type="ARBA" id="ARBA00023224"/>
    </source>
</evidence>
<accession>A0A0N5DAZ1</accession>
<dbReference type="Gene3D" id="1.20.1070.10">
    <property type="entry name" value="Rhodopsin 7-helix transmembrane proteins"/>
    <property type="match status" value="1"/>
</dbReference>
<dbReference type="InterPro" id="IPR017452">
    <property type="entry name" value="GPCR_Rhodpsn_7TM"/>
</dbReference>
<dbReference type="PANTHER" id="PTHR24235:SF23">
    <property type="entry name" value="G-PROTEIN COUPLED RECEPTORS FAMILY 1 PROFILE DOMAIN-CONTAINING PROTEIN"/>
    <property type="match status" value="1"/>
</dbReference>
<dbReference type="PROSITE" id="PS50262">
    <property type="entry name" value="G_PROTEIN_RECEP_F1_2"/>
    <property type="match status" value="1"/>
</dbReference>
<gene>
    <name evidence="10" type="ORF">TCLT_LOCUS10342</name>
</gene>
<dbReference type="GO" id="GO:0042923">
    <property type="term" value="F:neuropeptide binding"/>
    <property type="evidence" value="ECO:0007669"/>
    <property type="project" value="TreeGrafter"/>
</dbReference>
<proteinExistence type="predicted"/>
<evidence type="ECO:0000259" key="9">
    <source>
        <dbReference type="PROSITE" id="PS50262"/>
    </source>
</evidence>
<feature type="domain" description="G-protein coupled receptors family 1 profile" evidence="9">
    <location>
        <begin position="1"/>
        <end position="144"/>
    </location>
</feature>
<dbReference type="AlphaFoldDB" id="A0A0N5DAZ1"/>
<dbReference type="GO" id="GO:0005886">
    <property type="term" value="C:plasma membrane"/>
    <property type="evidence" value="ECO:0007669"/>
    <property type="project" value="TreeGrafter"/>
</dbReference>
<reference evidence="12" key="1">
    <citation type="submission" date="2017-02" db="UniProtKB">
        <authorList>
            <consortium name="WormBaseParasite"/>
        </authorList>
    </citation>
    <scope>IDENTIFICATION</scope>
</reference>
<reference evidence="10 11" key="2">
    <citation type="submission" date="2018-11" db="EMBL/GenBank/DDBJ databases">
        <authorList>
            <consortium name="Pathogen Informatics"/>
        </authorList>
    </citation>
    <scope>NUCLEOTIDE SEQUENCE [LARGE SCALE GENOMIC DNA]</scope>
</reference>
<keyword evidence="2 8" id="KW-0812">Transmembrane</keyword>
<dbReference type="OMA" id="KSTREPW"/>
<evidence type="ECO:0000256" key="5">
    <source>
        <dbReference type="ARBA" id="ARBA00023136"/>
    </source>
</evidence>
<feature type="transmembrane region" description="Helical" evidence="8">
    <location>
        <begin position="104"/>
        <end position="127"/>
    </location>
</feature>
<dbReference type="OrthoDB" id="10037617at2759"/>
<keyword evidence="6" id="KW-0675">Receptor</keyword>